<evidence type="ECO:0000259" key="1">
    <source>
        <dbReference type="Pfam" id="PF04606"/>
    </source>
</evidence>
<protein>
    <recommendedName>
        <fullName evidence="1">Zinc finger Ogr/Delta-type domain-containing protein</fullName>
    </recommendedName>
</protein>
<evidence type="ECO:0000313" key="3">
    <source>
        <dbReference type="Proteomes" id="UP000014523"/>
    </source>
</evidence>
<accession>A0A829HE84</accession>
<dbReference type="InterPro" id="IPR007684">
    <property type="entry name" value="Znf_Ogr/Delta"/>
</dbReference>
<dbReference type="AlphaFoldDB" id="A0A829HE84"/>
<dbReference type="Proteomes" id="UP000014523">
    <property type="component" value="Unassembled WGS sequence"/>
</dbReference>
<gene>
    <name evidence="2" type="ORF">F957_02755</name>
</gene>
<reference evidence="2 3" key="1">
    <citation type="submission" date="2013-06" db="EMBL/GenBank/DDBJ databases">
        <title>The Genome Sequence of Acinetobacter gyllenbergii CIP 110306.</title>
        <authorList>
            <consortium name="The Broad Institute Genome Sequencing Platform"/>
            <consortium name="The Broad Institute Genome Sequencing Center for Infectious Disease"/>
            <person name="Cerqueira G."/>
            <person name="Feldgarden M."/>
            <person name="Courvalin P."/>
            <person name="Perichon B."/>
            <person name="Grillot-Courvalin C."/>
            <person name="Clermont D."/>
            <person name="Rocha E."/>
            <person name="Yoon E.-J."/>
            <person name="Nemec A."/>
            <person name="Young S.K."/>
            <person name="Zeng Q."/>
            <person name="Gargeya S."/>
            <person name="Fitzgerald M."/>
            <person name="Abouelleil A."/>
            <person name="Alvarado L."/>
            <person name="Berlin A.M."/>
            <person name="Chapman S.B."/>
            <person name="Dewar J."/>
            <person name="Goldberg J."/>
            <person name="Griggs A."/>
            <person name="Gujja S."/>
            <person name="Hansen M."/>
            <person name="Howarth C."/>
            <person name="Imamovic A."/>
            <person name="Larimer J."/>
            <person name="McCowan C."/>
            <person name="Murphy C."/>
            <person name="Pearson M."/>
            <person name="Priest M."/>
            <person name="Roberts A."/>
            <person name="Saif S."/>
            <person name="Shea T."/>
            <person name="Sykes S."/>
            <person name="Wortman J."/>
            <person name="Nusbaum C."/>
            <person name="Birren B."/>
        </authorList>
    </citation>
    <scope>NUCLEOTIDE SEQUENCE [LARGE SCALE GENOMIC DNA]</scope>
    <source>
        <strain evidence="2 3">CIP 110306</strain>
    </source>
</reference>
<proteinExistence type="predicted"/>
<dbReference type="EMBL" id="ATGG01000021">
    <property type="protein sequence ID" value="EPF77277.1"/>
    <property type="molecule type" value="Genomic_DNA"/>
</dbReference>
<organism evidence="2 3">
    <name type="scientific">Acinetobacter gyllenbergii CIP 110306 = MTCC 11365</name>
    <dbReference type="NCBI Taxonomy" id="1217657"/>
    <lineage>
        <taxon>Bacteria</taxon>
        <taxon>Pseudomonadati</taxon>
        <taxon>Pseudomonadota</taxon>
        <taxon>Gammaproteobacteria</taxon>
        <taxon>Moraxellales</taxon>
        <taxon>Moraxellaceae</taxon>
        <taxon>Acinetobacter</taxon>
    </lineage>
</organism>
<keyword evidence="3" id="KW-1185">Reference proteome</keyword>
<feature type="domain" description="Zinc finger Ogr/Delta-type" evidence="1">
    <location>
        <begin position="8"/>
        <end position="54"/>
    </location>
</feature>
<evidence type="ECO:0000313" key="2">
    <source>
        <dbReference type="EMBL" id="EPF77277.1"/>
    </source>
</evidence>
<sequence>MASKRQFKCPHCFSALAIRSSREEHAILKTLWFQCSNVNCGFTCGGHIEITHTISPSAMPNPSIHLPTLKELMELKAANDEGDNDE</sequence>
<name>A0A829HE84_9GAMM</name>
<comment type="caution">
    <text evidence="2">The sequence shown here is derived from an EMBL/GenBank/DDBJ whole genome shotgun (WGS) entry which is preliminary data.</text>
</comment>
<dbReference type="Pfam" id="PF04606">
    <property type="entry name" value="Ogr_Delta"/>
    <property type="match status" value="1"/>
</dbReference>
<dbReference type="RefSeq" id="WP_016660460.1">
    <property type="nucleotide sequence ID" value="NZ_ASQH01000011.1"/>
</dbReference>